<sequence>MTWLFRAQGGFNAARMQDLRNLAAAGPTTAEVLAAGIRVHFLAGEADAVLRPETVRAAHARLPGSTLSIVPDAPHSMYWERPALFNAEVHKAMQEFLAP</sequence>
<dbReference type="Proteomes" id="UP000015346">
    <property type="component" value="Unassembled WGS sequence"/>
</dbReference>
<dbReference type="GO" id="GO:0016787">
    <property type="term" value="F:hydrolase activity"/>
    <property type="evidence" value="ECO:0007669"/>
    <property type="project" value="UniProtKB-KW"/>
</dbReference>
<keyword evidence="1" id="KW-0378">Hydrolase</keyword>
<dbReference type="RefSeq" id="WP_021099162.1">
    <property type="nucleotide sequence ID" value="NZ_KE557324.1"/>
</dbReference>
<dbReference type="SUPFAM" id="SSF53474">
    <property type="entry name" value="alpha/beta-Hydrolases"/>
    <property type="match status" value="1"/>
</dbReference>
<dbReference type="InterPro" id="IPR029058">
    <property type="entry name" value="AB_hydrolase_fold"/>
</dbReference>
<gene>
    <name evidence="1" type="ORF">ruthe_03105</name>
</gene>
<organism evidence="1 2">
    <name type="scientific">Rubellimicrobium thermophilum DSM 16684</name>
    <dbReference type="NCBI Taxonomy" id="1123069"/>
    <lineage>
        <taxon>Bacteria</taxon>
        <taxon>Pseudomonadati</taxon>
        <taxon>Pseudomonadota</taxon>
        <taxon>Alphaproteobacteria</taxon>
        <taxon>Rhodobacterales</taxon>
        <taxon>Roseobacteraceae</taxon>
        <taxon>Rubellimicrobium</taxon>
    </lineage>
</organism>
<name>S9RXW6_9RHOB</name>
<dbReference type="Gene3D" id="3.40.50.1820">
    <property type="entry name" value="alpha/beta hydrolase"/>
    <property type="match status" value="1"/>
</dbReference>
<reference evidence="1 2" key="1">
    <citation type="journal article" date="2013" name="Stand. Genomic Sci.">
        <title>Genome sequence of the reddish-pigmented Rubellimicrobium thermophilum type strain (DSM 16684(T)), a member of the Roseobacter clade.</title>
        <authorList>
            <person name="Fiebig A."/>
            <person name="Riedel T."/>
            <person name="Gronow S."/>
            <person name="Petersen J."/>
            <person name="Klenk H.P."/>
            <person name="Goker M."/>
        </authorList>
    </citation>
    <scope>NUCLEOTIDE SEQUENCE [LARGE SCALE GENOMIC DNA]</scope>
    <source>
        <strain evidence="1 2">DSM 16684</strain>
    </source>
</reference>
<comment type="caution">
    <text evidence="1">The sequence shown here is derived from an EMBL/GenBank/DDBJ whole genome shotgun (WGS) entry which is preliminary data.</text>
</comment>
<proteinExistence type="predicted"/>
<evidence type="ECO:0000313" key="2">
    <source>
        <dbReference type="Proteomes" id="UP000015346"/>
    </source>
</evidence>
<dbReference type="STRING" id="1123069.ruthe_03105"/>
<dbReference type="AlphaFoldDB" id="S9RXW6"/>
<keyword evidence="2" id="KW-1185">Reference proteome</keyword>
<protein>
    <submittedName>
        <fullName evidence="1">Alpha/beta hydrolase family</fullName>
    </submittedName>
</protein>
<accession>S9RXW6</accession>
<dbReference type="EMBL" id="AOLV01000038">
    <property type="protein sequence ID" value="EPX82880.1"/>
    <property type="molecule type" value="Genomic_DNA"/>
</dbReference>
<dbReference type="HOGENOM" id="CLU_2318398_0_0_5"/>
<evidence type="ECO:0000313" key="1">
    <source>
        <dbReference type="EMBL" id="EPX82880.1"/>
    </source>
</evidence>